<keyword evidence="2" id="KW-0732">Signal</keyword>
<dbReference type="EMBL" id="BBML01000003">
    <property type="protein sequence ID" value="GAK96756.1"/>
    <property type="molecule type" value="Genomic_DNA"/>
</dbReference>
<dbReference type="STRING" id="319236.BST91_03045"/>
<protein>
    <submittedName>
        <fullName evidence="3">vonitellogenin II</fullName>
    </submittedName>
</protein>
<feature type="compositionally biased region" description="Polar residues" evidence="1">
    <location>
        <begin position="325"/>
        <end position="351"/>
    </location>
</feature>
<reference evidence="3" key="1">
    <citation type="journal article" date="2014" name="Genome Announc.">
        <title>Draft Genome Sequences of Marine Flavobacterium Nonlabens Strains NR17, NR24, NR27, NR32, NR33, and Ara13.</title>
        <authorList>
            <person name="Nakanishi M."/>
            <person name="Meirelles P."/>
            <person name="Suzuki R."/>
            <person name="Takatani N."/>
            <person name="Mino S."/>
            <person name="Suda W."/>
            <person name="Oshima K."/>
            <person name="Hattori M."/>
            <person name="Ohkuma M."/>
            <person name="Hosokawa M."/>
            <person name="Miyashita K."/>
            <person name="Thompson F.L."/>
            <person name="Niwa A."/>
            <person name="Sawabe T."/>
            <person name="Sawabe T."/>
        </authorList>
    </citation>
    <scope>NUCLEOTIDE SEQUENCE [LARGE SCALE GENOMIC DNA]</scope>
    <source>
        <strain evidence="3">JCM 19294</strain>
    </source>
</reference>
<dbReference type="AlphaFoldDB" id="A0A090QMI6"/>
<organism evidence="3 4">
    <name type="scientific">Nonlabens tegetincola</name>
    <dbReference type="NCBI Taxonomy" id="323273"/>
    <lineage>
        <taxon>Bacteria</taxon>
        <taxon>Pseudomonadati</taxon>
        <taxon>Bacteroidota</taxon>
        <taxon>Flavobacteriia</taxon>
        <taxon>Flavobacteriales</taxon>
        <taxon>Flavobacteriaceae</taxon>
        <taxon>Nonlabens</taxon>
    </lineage>
</organism>
<comment type="caution">
    <text evidence="3">The sequence shown here is derived from an EMBL/GenBank/DDBJ whole genome shotgun (WGS) entry which is preliminary data.</text>
</comment>
<feature type="signal peptide" evidence="2">
    <location>
        <begin position="1"/>
        <end position="19"/>
    </location>
</feature>
<sequence length="408" mass="47044">MNKLITLLLLLVGSGVSQAEKLEDHRSYNFDDRIIFVEGGIEFAVFPDGQFDFNFLDYGPQSSININTPNINISFNTGYDYDRYVQYDNYGAVIQVESVPIYYDGYGRIIQAGDVFINYRNGWVNRVGSLSVFYNRPGVIVRTAGFINPFNRVYVYRPWHRFYAIPIVDRCIVWNNPYRLYYNPIRFSWNYHRTYWRSPNYYNGCFVRNNVRRNFYRPNDRVRLRSFERGRRDSRGRAIAINNRGRNERAAISRGRTTVNRTATSSTRRSNATRSSNNNRNTAITGRSSSRSNERATRSTRSSTNTTLGTTNRNSRVESRSNRTARITNNSGSNRSNDRIANSRSTRTNRVAPTRSNRSTRATSSNRSSRPTNARSTRGNSRAKSTNSSRSKRSNNTSSSRSRSGRRS</sequence>
<evidence type="ECO:0000313" key="3">
    <source>
        <dbReference type="EMBL" id="GAK96756.1"/>
    </source>
</evidence>
<feature type="region of interest" description="Disordered" evidence="1">
    <location>
        <begin position="238"/>
        <end position="408"/>
    </location>
</feature>
<dbReference type="eggNOG" id="ENOG502Z96Z">
    <property type="taxonomic scope" value="Bacteria"/>
</dbReference>
<feature type="chain" id="PRO_5001861995" evidence="2">
    <location>
        <begin position="20"/>
        <end position="408"/>
    </location>
</feature>
<dbReference type="Proteomes" id="UP000029221">
    <property type="component" value="Unassembled WGS sequence"/>
</dbReference>
<feature type="compositionally biased region" description="Low complexity" evidence="1">
    <location>
        <begin position="352"/>
        <end position="402"/>
    </location>
</feature>
<feature type="compositionally biased region" description="Low complexity" evidence="1">
    <location>
        <begin position="299"/>
        <end position="314"/>
    </location>
</feature>
<evidence type="ECO:0000256" key="1">
    <source>
        <dbReference type="SAM" id="MobiDB-lite"/>
    </source>
</evidence>
<dbReference type="RefSeq" id="WP_042278236.1">
    <property type="nucleotide sequence ID" value="NZ_BBML01000003.1"/>
</dbReference>
<proteinExistence type="predicted"/>
<name>A0A090QMI6_9FLAO</name>
<feature type="compositionally biased region" description="Low complexity" evidence="1">
    <location>
        <begin position="256"/>
        <end position="291"/>
    </location>
</feature>
<accession>A0A090QMI6</accession>
<evidence type="ECO:0000313" key="4">
    <source>
        <dbReference type="Proteomes" id="UP000029221"/>
    </source>
</evidence>
<gene>
    <name evidence="3" type="ORF">JCM19294_1065</name>
</gene>
<evidence type="ECO:0000256" key="2">
    <source>
        <dbReference type="SAM" id="SignalP"/>
    </source>
</evidence>
<keyword evidence="4" id="KW-1185">Reference proteome</keyword>